<dbReference type="OrthoDB" id="66881at2759"/>
<evidence type="ECO:0000313" key="10">
    <source>
        <dbReference type="Proteomes" id="UP000683000"/>
    </source>
</evidence>
<dbReference type="InterPro" id="IPR036188">
    <property type="entry name" value="FAD/NAD-bd_sf"/>
</dbReference>
<reference evidence="9" key="1">
    <citation type="submission" date="2021-03" db="EMBL/GenBank/DDBJ databases">
        <title>Evolutionary innovations through gain and loss of genes in the ectomycorrhizal Boletales.</title>
        <authorList>
            <person name="Wu G."/>
            <person name="Miyauchi S."/>
            <person name="Morin E."/>
            <person name="Yang Z.-L."/>
            <person name="Xu J."/>
            <person name="Martin F.M."/>
        </authorList>
    </citation>
    <scope>NUCLEOTIDE SEQUENCE</scope>
    <source>
        <strain evidence="9">BR01</strain>
    </source>
</reference>
<dbReference type="PANTHER" id="PTHR43098">
    <property type="entry name" value="L-ORNITHINE N(5)-MONOOXYGENASE-RELATED"/>
    <property type="match status" value="1"/>
</dbReference>
<evidence type="ECO:0000256" key="6">
    <source>
        <dbReference type="ARBA" id="ARBA00023002"/>
    </source>
</evidence>
<evidence type="ECO:0000256" key="3">
    <source>
        <dbReference type="ARBA" id="ARBA00022630"/>
    </source>
</evidence>
<dbReference type="SUPFAM" id="SSF51905">
    <property type="entry name" value="FAD/NAD(P)-binding domain"/>
    <property type="match status" value="2"/>
</dbReference>
<evidence type="ECO:0000256" key="7">
    <source>
        <dbReference type="ARBA" id="ARBA00023033"/>
    </source>
</evidence>
<keyword evidence="6" id="KW-0560">Oxidoreductase</keyword>
<keyword evidence="7 9" id="KW-0503">Monooxygenase</keyword>
<dbReference type="Gene3D" id="3.50.50.60">
    <property type="entry name" value="FAD/NAD(P)-binding domain"/>
    <property type="match status" value="2"/>
</dbReference>
<evidence type="ECO:0000259" key="8">
    <source>
        <dbReference type="Pfam" id="PF07992"/>
    </source>
</evidence>
<dbReference type="GO" id="GO:0004497">
    <property type="term" value="F:monooxygenase activity"/>
    <property type="evidence" value="ECO:0007669"/>
    <property type="project" value="UniProtKB-KW"/>
</dbReference>
<comment type="cofactor">
    <cofactor evidence="1">
        <name>FAD</name>
        <dbReference type="ChEBI" id="CHEBI:57692"/>
    </cofactor>
</comment>
<keyword evidence="10" id="KW-1185">Reference proteome</keyword>
<dbReference type="Proteomes" id="UP000683000">
    <property type="component" value="Unassembled WGS sequence"/>
</dbReference>
<feature type="domain" description="FAD/NAD(P)-binding" evidence="8">
    <location>
        <begin position="6"/>
        <end position="230"/>
    </location>
</feature>
<evidence type="ECO:0000313" key="9">
    <source>
        <dbReference type="EMBL" id="KAG6379904.1"/>
    </source>
</evidence>
<evidence type="ECO:0000256" key="1">
    <source>
        <dbReference type="ARBA" id="ARBA00001974"/>
    </source>
</evidence>
<keyword evidence="3" id="KW-0285">Flavoprotein</keyword>
<keyword evidence="4" id="KW-0274">FAD</keyword>
<dbReference type="Pfam" id="PF07992">
    <property type="entry name" value="Pyr_redox_2"/>
    <property type="match status" value="1"/>
</dbReference>
<dbReference type="EMBL" id="JAGFBS010000004">
    <property type="protein sequence ID" value="KAG6379904.1"/>
    <property type="molecule type" value="Genomic_DNA"/>
</dbReference>
<evidence type="ECO:0000256" key="4">
    <source>
        <dbReference type="ARBA" id="ARBA00022827"/>
    </source>
</evidence>
<dbReference type="PANTHER" id="PTHR43098:SF3">
    <property type="entry name" value="L-ORNITHINE N(5)-MONOOXYGENASE-RELATED"/>
    <property type="match status" value="1"/>
</dbReference>
<keyword evidence="5" id="KW-0521">NADP</keyword>
<proteinExistence type="inferred from homology"/>
<organism evidence="9 10">
    <name type="scientific">Boletus reticuloceps</name>
    <dbReference type="NCBI Taxonomy" id="495285"/>
    <lineage>
        <taxon>Eukaryota</taxon>
        <taxon>Fungi</taxon>
        <taxon>Dikarya</taxon>
        <taxon>Basidiomycota</taxon>
        <taxon>Agaricomycotina</taxon>
        <taxon>Agaricomycetes</taxon>
        <taxon>Agaricomycetidae</taxon>
        <taxon>Boletales</taxon>
        <taxon>Boletineae</taxon>
        <taxon>Boletaceae</taxon>
        <taxon>Boletoideae</taxon>
        <taxon>Boletus</taxon>
    </lineage>
</organism>
<dbReference type="AlphaFoldDB" id="A0A8I2YXP3"/>
<dbReference type="InterPro" id="IPR050775">
    <property type="entry name" value="FAD-binding_Monooxygenases"/>
</dbReference>
<protein>
    <submittedName>
        <fullName evidence="9">Cyclohexanone monooxygenase</fullName>
    </submittedName>
</protein>
<evidence type="ECO:0000256" key="5">
    <source>
        <dbReference type="ARBA" id="ARBA00022857"/>
    </source>
</evidence>
<evidence type="ECO:0000256" key="2">
    <source>
        <dbReference type="ARBA" id="ARBA00010139"/>
    </source>
</evidence>
<comment type="similarity">
    <text evidence="2">Belongs to the FAD-binding monooxygenase family.</text>
</comment>
<sequence>MTKETYDVIIVGGGFGGIYHLIHLRNLGLKCKVIEAESDLGGTWYWNTYPGARVDSEIPIYEFTLPELWKGWTWSEKFPGWQELQAYFAYVDDKLNLHKDCRFNSRVTHTHWDDQLHVWHLACDGKDGIYKAAARHLIMCMGFASKPYTPKFKGLETFQGEWSHTARWPKEGIKTSGKRVGVIGTGASGVQVIQEIGRHVEHLTVFQRTPNLATPMSQYRVSEQVQVHFKPVYEDIYRKLSTTFGSLPFDWIPRPMMEDSEEEREATFQTLWNRGGFHFWCRLSLLAQPPRAHSLLVANYQDLLRDKASNDAAYAFWRKKVSERIKDPKNRELLAPSVAPHPFGCKRPCQELHFYEVFNQDNVDLVDISLNPILEITPKGVKTKEKEYELDVLILATGFDTYTGAFMDLDLRGLNGETIQDHWRERTTTYLGMTIDNFPNLYFVHGPQGPAPCNAPTCVEIQGSWVIQTIEYLRQHGITKFTSTSHAALTYKRHIDSLFNATLFPLTKSSHNGANVSEKEGEACNYFGGVSVYKQEIMEEIERGYPGFQGEALRMARL</sequence>
<name>A0A8I2YXP3_9AGAM</name>
<gene>
    <name evidence="9" type="ORF">JVT61DRAFT_10468</name>
</gene>
<dbReference type="InterPro" id="IPR023753">
    <property type="entry name" value="FAD/NAD-binding_dom"/>
</dbReference>
<accession>A0A8I2YXP3</accession>
<comment type="caution">
    <text evidence="9">The sequence shown here is derived from an EMBL/GenBank/DDBJ whole genome shotgun (WGS) entry which is preliminary data.</text>
</comment>